<dbReference type="PROSITE" id="PS51186">
    <property type="entry name" value="GNAT"/>
    <property type="match status" value="1"/>
</dbReference>
<gene>
    <name evidence="2" type="ORF">CUN60_01055</name>
</gene>
<dbReference type="InterPro" id="IPR016181">
    <property type="entry name" value="Acyl_CoA_acyltransferase"/>
</dbReference>
<sequence length="171" mass="20225">MFWEDSREKMNLNIYIRKTEPKDLPFVITAERHPDNSPYVYQWSDEEHLAALANPNLRHYVIADKPTETLMGYVILDDVLNTSHTINLRRIVITQKGQGIGKIVLELIKELAFKELNAHRLWLDVFTDNEKAYQMYLKSGFKQEGLLRESYLRKGQYTSQYIMSILKTEWK</sequence>
<dbReference type="CDD" id="cd04301">
    <property type="entry name" value="NAT_SF"/>
    <property type="match status" value="1"/>
</dbReference>
<evidence type="ECO:0000259" key="1">
    <source>
        <dbReference type="PROSITE" id="PS51186"/>
    </source>
</evidence>
<dbReference type="AlphaFoldDB" id="A0A2I7N3B6"/>
<keyword evidence="2" id="KW-0808">Transferase</keyword>
<dbReference type="Proteomes" id="UP000236655">
    <property type="component" value="Chromosome"/>
</dbReference>
<proteinExistence type="predicted"/>
<organism evidence="2 3">
    <name type="scientific">Aquella oligotrophica</name>
    <dbReference type="NCBI Taxonomy" id="2067065"/>
    <lineage>
        <taxon>Bacteria</taxon>
        <taxon>Pseudomonadati</taxon>
        <taxon>Pseudomonadota</taxon>
        <taxon>Betaproteobacteria</taxon>
        <taxon>Neisseriales</taxon>
        <taxon>Neisseriaceae</taxon>
        <taxon>Aquella</taxon>
    </lineage>
</organism>
<dbReference type="EMBL" id="CP024847">
    <property type="protein sequence ID" value="AUR50948.1"/>
    <property type="molecule type" value="Genomic_DNA"/>
</dbReference>
<accession>A0A2I7N3B6</accession>
<evidence type="ECO:0000313" key="2">
    <source>
        <dbReference type="EMBL" id="AUR50948.1"/>
    </source>
</evidence>
<dbReference type="KEGG" id="nba:CUN60_01055"/>
<dbReference type="Gene3D" id="3.40.630.30">
    <property type="match status" value="1"/>
</dbReference>
<dbReference type="PANTHER" id="PTHR43415:SF3">
    <property type="entry name" value="GNAT-FAMILY ACETYLTRANSFERASE"/>
    <property type="match status" value="1"/>
</dbReference>
<protein>
    <submittedName>
        <fullName evidence="2">GNAT family N-acetyltransferase</fullName>
    </submittedName>
</protein>
<keyword evidence="3" id="KW-1185">Reference proteome</keyword>
<feature type="domain" description="N-acetyltransferase" evidence="1">
    <location>
        <begin position="14"/>
        <end position="168"/>
    </location>
</feature>
<dbReference type="GO" id="GO:0016747">
    <property type="term" value="F:acyltransferase activity, transferring groups other than amino-acyl groups"/>
    <property type="evidence" value="ECO:0007669"/>
    <property type="project" value="InterPro"/>
</dbReference>
<dbReference type="PANTHER" id="PTHR43415">
    <property type="entry name" value="SPERMIDINE N(1)-ACETYLTRANSFERASE"/>
    <property type="match status" value="1"/>
</dbReference>
<name>A0A2I7N3B6_9NEIS</name>
<reference evidence="3" key="1">
    <citation type="submission" date="2017-11" db="EMBL/GenBank/DDBJ databases">
        <authorList>
            <person name="Chan K.G."/>
            <person name="Lee L.S."/>
        </authorList>
    </citation>
    <scope>NUCLEOTIDE SEQUENCE [LARGE SCALE GENOMIC DNA]</scope>
    <source>
        <strain evidence="3">DSM 100970</strain>
    </source>
</reference>
<dbReference type="Pfam" id="PF00583">
    <property type="entry name" value="Acetyltransf_1"/>
    <property type="match status" value="1"/>
</dbReference>
<dbReference type="InterPro" id="IPR000182">
    <property type="entry name" value="GNAT_dom"/>
</dbReference>
<evidence type="ECO:0000313" key="3">
    <source>
        <dbReference type="Proteomes" id="UP000236655"/>
    </source>
</evidence>
<dbReference type="SUPFAM" id="SSF55729">
    <property type="entry name" value="Acyl-CoA N-acyltransferases (Nat)"/>
    <property type="match status" value="1"/>
</dbReference>